<accession>A0A165NGE8</accession>
<reference evidence="3 4" key="1">
    <citation type="journal article" date="2016" name="Mol. Biol. Evol.">
        <title>Comparative Genomics of Early-Diverging Mushroom-Forming Fungi Provides Insights into the Origins of Lignocellulose Decay Capabilities.</title>
        <authorList>
            <person name="Nagy L.G."/>
            <person name="Riley R."/>
            <person name="Tritt A."/>
            <person name="Adam C."/>
            <person name="Daum C."/>
            <person name="Floudas D."/>
            <person name="Sun H."/>
            <person name="Yadav J.S."/>
            <person name="Pangilinan J."/>
            <person name="Larsson K.H."/>
            <person name="Matsuura K."/>
            <person name="Barry K."/>
            <person name="Labutti K."/>
            <person name="Kuo R."/>
            <person name="Ohm R.A."/>
            <person name="Bhattacharya S.S."/>
            <person name="Shirouzu T."/>
            <person name="Yoshinaga Y."/>
            <person name="Martin F.M."/>
            <person name="Grigoriev I.V."/>
            <person name="Hibbett D.S."/>
        </authorList>
    </citation>
    <scope>NUCLEOTIDE SEQUENCE [LARGE SCALE GENOMIC DNA]</scope>
    <source>
        <strain evidence="3 4">L-15889</strain>
    </source>
</reference>
<dbReference type="Proteomes" id="UP000076727">
    <property type="component" value="Unassembled WGS sequence"/>
</dbReference>
<organism evidence="3 4">
    <name type="scientific">Daedalea quercina L-15889</name>
    <dbReference type="NCBI Taxonomy" id="1314783"/>
    <lineage>
        <taxon>Eukaryota</taxon>
        <taxon>Fungi</taxon>
        <taxon>Dikarya</taxon>
        <taxon>Basidiomycota</taxon>
        <taxon>Agaricomycotina</taxon>
        <taxon>Agaricomycetes</taxon>
        <taxon>Polyporales</taxon>
        <taxon>Fomitopsis</taxon>
    </lineage>
</organism>
<evidence type="ECO:0000313" key="3">
    <source>
        <dbReference type="EMBL" id="KZT66942.1"/>
    </source>
</evidence>
<gene>
    <name evidence="3" type="ORF">DAEQUDRAFT_739696</name>
</gene>
<feature type="domain" description="C2H2-type" evidence="2">
    <location>
        <begin position="200"/>
        <end position="223"/>
    </location>
</feature>
<dbReference type="AlphaFoldDB" id="A0A165NGE8"/>
<keyword evidence="4" id="KW-1185">Reference proteome</keyword>
<evidence type="ECO:0000313" key="4">
    <source>
        <dbReference type="Proteomes" id="UP000076727"/>
    </source>
</evidence>
<dbReference type="OrthoDB" id="2802409at2759"/>
<feature type="compositionally biased region" description="Polar residues" evidence="1">
    <location>
        <begin position="125"/>
        <end position="143"/>
    </location>
</feature>
<dbReference type="InterPro" id="IPR013087">
    <property type="entry name" value="Znf_C2H2_type"/>
</dbReference>
<dbReference type="PROSITE" id="PS00028">
    <property type="entry name" value="ZINC_FINGER_C2H2_1"/>
    <property type="match status" value="1"/>
</dbReference>
<feature type="region of interest" description="Disordered" evidence="1">
    <location>
        <begin position="125"/>
        <end position="144"/>
    </location>
</feature>
<proteinExistence type="predicted"/>
<dbReference type="EMBL" id="KV429082">
    <property type="protein sequence ID" value="KZT66942.1"/>
    <property type="molecule type" value="Genomic_DNA"/>
</dbReference>
<name>A0A165NGE8_9APHY</name>
<evidence type="ECO:0000256" key="1">
    <source>
        <dbReference type="SAM" id="MobiDB-lite"/>
    </source>
</evidence>
<dbReference type="SMART" id="SM00355">
    <property type="entry name" value="ZnF_C2H2"/>
    <property type="match status" value="2"/>
</dbReference>
<sequence length="228" mass="25497">MEYQPDGLIAMRDTTDNGGFLFDDQILAARPPQFFNIPEFAGNPVRSISAPSTPLILPLTDQARVDVLPLSLPHFLRVSMATYCRSVTSPTPSIPLAEEDWEIARLIQARMQHLEGVLGNQFSGDSEANLASQTPESISTPGSPHSDIAAHLHSHHPDHHFEQDHVLCKWTHCDKGRPILKRSLVKHIKNVHLREGRVACTHPGCIDSFSRRDAMLRHVKKVHIQPLE</sequence>
<evidence type="ECO:0000259" key="2">
    <source>
        <dbReference type="PROSITE" id="PS00028"/>
    </source>
</evidence>
<dbReference type="Gene3D" id="3.30.160.60">
    <property type="entry name" value="Classic Zinc Finger"/>
    <property type="match status" value="1"/>
</dbReference>
<protein>
    <recommendedName>
        <fullName evidence="2">C2H2-type domain-containing protein</fullName>
    </recommendedName>
</protein>